<reference evidence="4" key="1">
    <citation type="submission" date="2015-09" db="EMBL/GenBank/DDBJ databases">
        <authorList>
            <person name="Sai Rama Sridatta P."/>
        </authorList>
    </citation>
    <scope>NUCLEOTIDE SEQUENCE [LARGE SCALE GENOMIC DNA]</scope>
</reference>
<dbReference type="PANTHER" id="PTHR13803:SF29">
    <property type="entry name" value="PROTEIN TRANSPORT PROTEIN SEC24C"/>
    <property type="match status" value="1"/>
</dbReference>
<protein>
    <submittedName>
        <fullName evidence="3">Uncharacterized protein</fullName>
    </submittedName>
</protein>
<sequence>ALDVSASAGLKTIFKASSYLFREDGDAFSDVRVGLMTYDSRIHLYDLSPALSRPHMLVITETEDLQLPVREGLLVPLKDCLDSINSCPGKLLIFHTCLQNSAISLAKECVRQGCGIHLFVLSQQDVGGAWPGHISHLTGGALHTYSHLQVCQQLRPSYPGQVAMATLDWWTTLAVELAHTRALDETRGVAIQTVLSYSTQTGDRRTRVHTLTLRCSRHLQDAFRRYQAQTLLTFYCKKMYCAVLERPLQELREEL</sequence>
<dbReference type="STRING" id="8187.ENSLCAP00010033127"/>
<proteinExistence type="predicted"/>
<dbReference type="GO" id="GO:0090110">
    <property type="term" value="P:COPII-coated vesicle cargo loading"/>
    <property type="evidence" value="ECO:0007669"/>
    <property type="project" value="TreeGrafter"/>
</dbReference>
<accession>A0A4W6E7P2</accession>
<dbReference type="GO" id="GO:0030127">
    <property type="term" value="C:COPII vesicle coat"/>
    <property type="evidence" value="ECO:0007669"/>
    <property type="project" value="InterPro"/>
</dbReference>
<name>A0A4W6E7P2_LATCA</name>
<dbReference type="Pfam" id="PF08033">
    <property type="entry name" value="Sec23_BS"/>
    <property type="match status" value="1"/>
</dbReference>
<feature type="domain" description="Sec23/Sec24 beta-sandwich" evidence="2">
    <location>
        <begin position="159"/>
        <end position="215"/>
    </location>
</feature>
<dbReference type="Gene3D" id="3.40.50.410">
    <property type="entry name" value="von Willebrand factor, type A domain"/>
    <property type="match status" value="2"/>
</dbReference>
<dbReference type="SUPFAM" id="SSF53300">
    <property type="entry name" value="vWA-like"/>
    <property type="match status" value="1"/>
</dbReference>
<evidence type="ECO:0000313" key="4">
    <source>
        <dbReference type="Proteomes" id="UP000314980"/>
    </source>
</evidence>
<dbReference type="Ensembl" id="ENSLCAT00010033916.1">
    <property type="protein sequence ID" value="ENSLCAP00010033127.1"/>
    <property type="gene ID" value="ENSLCAG00010015574.1"/>
</dbReference>
<dbReference type="PANTHER" id="PTHR13803">
    <property type="entry name" value="SEC24-RELATED PROTEIN"/>
    <property type="match status" value="1"/>
</dbReference>
<dbReference type="Proteomes" id="UP000314980">
    <property type="component" value="Unassembled WGS sequence"/>
</dbReference>
<dbReference type="SUPFAM" id="SSF81995">
    <property type="entry name" value="beta-sandwich domain of Sec23/24"/>
    <property type="match status" value="1"/>
</dbReference>
<dbReference type="GeneTree" id="ENSGT00950000182924"/>
<dbReference type="InterPro" id="IPR012990">
    <property type="entry name" value="Beta-sandwich_Sec23_24"/>
</dbReference>
<evidence type="ECO:0000313" key="3">
    <source>
        <dbReference type="Ensembl" id="ENSLCAP00010033127.1"/>
    </source>
</evidence>
<dbReference type="GO" id="GO:0070971">
    <property type="term" value="C:endoplasmic reticulum exit site"/>
    <property type="evidence" value="ECO:0007669"/>
    <property type="project" value="TreeGrafter"/>
</dbReference>
<organism evidence="3 4">
    <name type="scientific">Lates calcarifer</name>
    <name type="common">Barramundi</name>
    <name type="synonym">Holocentrus calcarifer</name>
    <dbReference type="NCBI Taxonomy" id="8187"/>
    <lineage>
        <taxon>Eukaryota</taxon>
        <taxon>Metazoa</taxon>
        <taxon>Chordata</taxon>
        <taxon>Craniata</taxon>
        <taxon>Vertebrata</taxon>
        <taxon>Euteleostomi</taxon>
        <taxon>Actinopterygii</taxon>
        <taxon>Neopterygii</taxon>
        <taxon>Teleostei</taxon>
        <taxon>Neoteleostei</taxon>
        <taxon>Acanthomorphata</taxon>
        <taxon>Carangaria</taxon>
        <taxon>Carangaria incertae sedis</taxon>
        <taxon>Centropomidae</taxon>
        <taxon>Lates</taxon>
    </lineage>
</organism>
<reference evidence="3" key="3">
    <citation type="submission" date="2025-09" db="UniProtKB">
        <authorList>
            <consortium name="Ensembl"/>
        </authorList>
    </citation>
    <scope>IDENTIFICATION</scope>
</reference>
<dbReference type="AlphaFoldDB" id="A0A4W6E7P2"/>
<dbReference type="InterPro" id="IPR006896">
    <property type="entry name" value="Sec23/24_trunk_dom"/>
</dbReference>
<dbReference type="InterPro" id="IPR036465">
    <property type="entry name" value="vWFA_dom_sf"/>
</dbReference>
<dbReference type="GO" id="GO:0000149">
    <property type="term" value="F:SNARE binding"/>
    <property type="evidence" value="ECO:0007669"/>
    <property type="project" value="TreeGrafter"/>
</dbReference>
<dbReference type="GO" id="GO:0008270">
    <property type="term" value="F:zinc ion binding"/>
    <property type="evidence" value="ECO:0007669"/>
    <property type="project" value="TreeGrafter"/>
</dbReference>
<reference evidence="3" key="2">
    <citation type="submission" date="2025-08" db="UniProtKB">
        <authorList>
            <consortium name="Ensembl"/>
        </authorList>
    </citation>
    <scope>IDENTIFICATION</scope>
</reference>
<evidence type="ECO:0000259" key="1">
    <source>
        <dbReference type="Pfam" id="PF04811"/>
    </source>
</evidence>
<keyword evidence="4" id="KW-1185">Reference proteome</keyword>
<dbReference type="Gene3D" id="1.20.120.730">
    <property type="entry name" value="Sec23/Sec24 helical domain"/>
    <property type="match status" value="1"/>
</dbReference>
<dbReference type="InParanoid" id="A0A4W6E7P2"/>
<dbReference type="Pfam" id="PF04811">
    <property type="entry name" value="Sec23_trunk"/>
    <property type="match status" value="1"/>
</dbReference>
<dbReference type="GO" id="GO:0006886">
    <property type="term" value="P:intracellular protein transport"/>
    <property type="evidence" value="ECO:0007669"/>
    <property type="project" value="InterPro"/>
</dbReference>
<evidence type="ECO:0000259" key="2">
    <source>
        <dbReference type="Pfam" id="PF08033"/>
    </source>
</evidence>
<feature type="domain" description="Sec23/Sec24 trunk" evidence="1">
    <location>
        <begin position="29"/>
        <end position="86"/>
    </location>
</feature>
<dbReference type="InterPro" id="IPR050550">
    <property type="entry name" value="SEC23_SEC24_subfamily"/>
</dbReference>